<accession>A0A919MEF1</accession>
<dbReference type="Proteomes" id="UP000598174">
    <property type="component" value="Unassembled WGS sequence"/>
</dbReference>
<proteinExistence type="predicted"/>
<protein>
    <submittedName>
        <fullName evidence="1">Uncharacterized protein</fullName>
    </submittedName>
</protein>
<dbReference type="AlphaFoldDB" id="A0A919MEF1"/>
<dbReference type="RefSeq" id="WP_203819167.1">
    <property type="nucleotide sequence ID" value="NZ_BAAABP010000022.1"/>
</dbReference>
<comment type="caution">
    <text evidence="1">The sequence shown here is derived from an EMBL/GenBank/DDBJ whole genome shotgun (WGS) entry which is preliminary data.</text>
</comment>
<evidence type="ECO:0000313" key="1">
    <source>
        <dbReference type="EMBL" id="GIE12708.1"/>
    </source>
</evidence>
<name>A0A919MEF1_9ACTN</name>
<keyword evidence="2" id="KW-1185">Reference proteome</keyword>
<evidence type="ECO:0000313" key="2">
    <source>
        <dbReference type="Proteomes" id="UP000598174"/>
    </source>
</evidence>
<reference evidence="1" key="1">
    <citation type="submission" date="2021-01" db="EMBL/GenBank/DDBJ databases">
        <title>Whole genome shotgun sequence of Actinoplanes ferrugineus NBRC 15555.</title>
        <authorList>
            <person name="Komaki H."/>
            <person name="Tamura T."/>
        </authorList>
    </citation>
    <scope>NUCLEOTIDE SEQUENCE</scope>
    <source>
        <strain evidence="1">NBRC 15555</strain>
    </source>
</reference>
<dbReference type="EMBL" id="BOMM01000040">
    <property type="protein sequence ID" value="GIE12708.1"/>
    <property type="molecule type" value="Genomic_DNA"/>
</dbReference>
<gene>
    <name evidence="1" type="ORF">Afe05nite_45480</name>
</gene>
<sequence length="74" mass="8113">MLRVDPKQRGRLVEIARNLAARVSEARHNGWLGEVEGLQFSLTAAEAKLASLDRTIAKSKTTNIGMPLIRASLD</sequence>
<organism evidence="1 2">
    <name type="scientific">Paractinoplanes ferrugineus</name>
    <dbReference type="NCBI Taxonomy" id="113564"/>
    <lineage>
        <taxon>Bacteria</taxon>
        <taxon>Bacillati</taxon>
        <taxon>Actinomycetota</taxon>
        <taxon>Actinomycetes</taxon>
        <taxon>Micromonosporales</taxon>
        <taxon>Micromonosporaceae</taxon>
        <taxon>Paractinoplanes</taxon>
    </lineage>
</organism>